<dbReference type="EMBL" id="UINC01005035">
    <property type="protein sequence ID" value="SVA18606.1"/>
    <property type="molecule type" value="Genomic_DNA"/>
</dbReference>
<dbReference type="InterPro" id="IPR022417">
    <property type="entry name" value="Porphobilin_deaminase_N"/>
</dbReference>
<feature type="domain" description="Porphobilinogen deaminase C-terminal" evidence="7">
    <location>
        <begin position="163"/>
        <end position="230"/>
    </location>
</feature>
<dbReference type="PANTHER" id="PTHR11557:SF0">
    <property type="entry name" value="PORPHOBILINOGEN DEAMINASE"/>
    <property type="match status" value="1"/>
</dbReference>
<dbReference type="AlphaFoldDB" id="A0A381TRE6"/>
<dbReference type="Pfam" id="PF01379">
    <property type="entry name" value="Porphobil_deam"/>
    <property type="match status" value="1"/>
</dbReference>
<dbReference type="PRINTS" id="PR00151">
    <property type="entry name" value="PORPHBDMNASE"/>
</dbReference>
<gene>
    <name evidence="8" type="ORF">METZ01_LOCUS71460</name>
</gene>
<dbReference type="GO" id="GO:0004418">
    <property type="term" value="F:hydroxymethylbilane synthase activity"/>
    <property type="evidence" value="ECO:0007669"/>
    <property type="project" value="UniProtKB-EC"/>
</dbReference>
<evidence type="ECO:0000313" key="8">
    <source>
        <dbReference type="EMBL" id="SVA18606.1"/>
    </source>
</evidence>
<keyword evidence="4" id="KW-0808">Transferase</keyword>
<feature type="domain" description="Porphobilinogen deaminase N-terminal" evidence="6">
    <location>
        <begin position="2"/>
        <end position="149"/>
    </location>
</feature>
<dbReference type="InterPro" id="IPR022419">
    <property type="entry name" value="Porphobilin_deaminase_cofac_BS"/>
</dbReference>
<dbReference type="PROSITE" id="PS00533">
    <property type="entry name" value="PORPHOBILINOGEN_DEAM"/>
    <property type="match status" value="1"/>
</dbReference>
<comment type="cofactor">
    <cofactor evidence="1">
        <name>dipyrromethane</name>
        <dbReference type="ChEBI" id="CHEBI:60342"/>
    </cofactor>
</comment>
<dbReference type="PANTHER" id="PTHR11557">
    <property type="entry name" value="PORPHOBILINOGEN DEAMINASE"/>
    <property type="match status" value="1"/>
</dbReference>
<protein>
    <recommendedName>
        <fullName evidence="3">hydroxymethylbilane synthase</fullName>
        <ecNumber evidence="3">2.5.1.61</ecNumber>
    </recommendedName>
</protein>
<name>A0A381TRE6_9ZZZZ</name>
<evidence type="ECO:0000256" key="5">
    <source>
        <dbReference type="ARBA" id="ARBA00023244"/>
    </source>
</evidence>
<dbReference type="GO" id="GO:0006783">
    <property type="term" value="P:heme biosynthetic process"/>
    <property type="evidence" value="ECO:0007669"/>
    <property type="project" value="TreeGrafter"/>
</dbReference>
<comment type="similarity">
    <text evidence="2">Belongs to the HMBS family.</text>
</comment>
<dbReference type="Gene3D" id="3.40.190.10">
    <property type="entry name" value="Periplasmic binding protein-like II"/>
    <property type="match status" value="2"/>
</dbReference>
<evidence type="ECO:0000256" key="1">
    <source>
        <dbReference type="ARBA" id="ARBA00001916"/>
    </source>
</evidence>
<dbReference type="EC" id="2.5.1.61" evidence="3"/>
<evidence type="ECO:0000259" key="6">
    <source>
        <dbReference type="Pfam" id="PF01379"/>
    </source>
</evidence>
<dbReference type="InterPro" id="IPR022418">
    <property type="entry name" value="Porphobilinogen_deaminase_C"/>
</dbReference>
<dbReference type="FunFam" id="3.40.190.10:FF:000005">
    <property type="entry name" value="Porphobilinogen deaminase"/>
    <property type="match status" value="1"/>
</dbReference>
<dbReference type="SUPFAM" id="SSF53850">
    <property type="entry name" value="Periplasmic binding protein-like II"/>
    <property type="match status" value="1"/>
</dbReference>
<reference evidence="8" key="1">
    <citation type="submission" date="2018-05" db="EMBL/GenBank/DDBJ databases">
        <authorList>
            <person name="Lanie J.A."/>
            <person name="Ng W.-L."/>
            <person name="Kazmierczak K.M."/>
            <person name="Andrzejewski T.M."/>
            <person name="Davidsen T.M."/>
            <person name="Wayne K.J."/>
            <person name="Tettelin H."/>
            <person name="Glass J.I."/>
            <person name="Rusch D."/>
            <person name="Podicherti R."/>
            <person name="Tsui H.-C.T."/>
            <person name="Winkler M.E."/>
        </authorList>
    </citation>
    <scope>NUCLEOTIDE SEQUENCE</scope>
</reference>
<keyword evidence="5" id="KW-0627">Porphyrin biosynthesis</keyword>
<dbReference type="NCBIfam" id="TIGR00212">
    <property type="entry name" value="hemC"/>
    <property type="match status" value="1"/>
</dbReference>
<evidence type="ECO:0000259" key="7">
    <source>
        <dbReference type="Pfam" id="PF03900"/>
    </source>
</evidence>
<proteinExistence type="inferred from homology"/>
<sequence>MIEVELLDKKIDIAVHALKDMPTEETEGLLTNCFLERNDPREILISRDNKHLKDLAPNSIIGTSSFRREFQLKNIRKDLICKLIRGNVDTRIKKLNDGLFDAIILSYAGIQSLGLENKISQTFSTSEMIPCAGQGVIALQCRDNDEEIIELLKSVNHTETHNCVKAERNVLKIIEGDCDTAVGVFANIDGNTINLEAELFSPDGKDRFYSKSSKTIDKASELGIEIGYLLKSSG</sequence>
<dbReference type="InterPro" id="IPR036803">
    <property type="entry name" value="Porphobilinogen_deaminase_C_sf"/>
</dbReference>
<dbReference type="Gene3D" id="3.30.160.40">
    <property type="entry name" value="Porphobilinogen deaminase, C-terminal domain"/>
    <property type="match status" value="1"/>
</dbReference>
<accession>A0A381TRE6</accession>
<evidence type="ECO:0000256" key="2">
    <source>
        <dbReference type="ARBA" id="ARBA00005638"/>
    </source>
</evidence>
<dbReference type="InterPro" id="IPR000860">
    <property type="entry name" value="HemC"/>
</dbReference>
<dbReference type="GO" id="GO:0005737">
    <property type="term" value="C:cytoplasm"/>
    <property type="evidence" value="ECO:0007669"/>
    <property type="project" value="TreeGrafter"/>
</dbReference>
<organism evidence="8">
    <name type="scientific">marine metagenome</name>
    <dbReference type="NCBI Taxonomy" id="408172"/>
    <lineage>
        <taxon>unclassified sequences</taxon>
        <taxon>metagenomes</taxon>
        <taxon>ecological metagenomes</taxon>
    </lineage>
</organism>
<evidence type="ECO:0000256" key="4">
    <source>
        <dbReference type="ARBA" id="ARBA00022679"/>
    </source>
</evidence>
<evidence type="ECO:0000256" key="3">
    <source>
        <dbReference type="ARBA" id="ARBA00012655"/>
    </source>
</evidence>
<dbReference type="Pfam" id="PF03900">
    <property type="entry name" value="Porphobil_deamC"/>
    <property type="match status" value="1"/>
</dbReference>
<dbReference type="SUPFAM" id="SSF54782">
    <property type="entry name" value="Porphobilinogen deaminase (hydroxymethylbilane synthase), C-terminal domain"/>
    <property type="match status" value="1"/>
</dbReference>